<dbReference type="AlphaFoldDB" id="A0A250JPH3"/>
<evidence type="ECO:0000313" key="2">
    <source>
        <dbReference type="EMBL" id="ATB45387.1"/>
    </source>
</evidence>
<accession>A0A250JPH3</accession>
<dbReference type="OrthoDB" id="5516449at2"/>
<gene>
    <name evidence="2" type="ORF">MYMAC_000972</name>
</gene>
<dbReference type="Pfam" id="PF07791">
    <property type="entry name" value="Imm11"/>
    <property type="match status" value="1"/>
</dbReference>
<sequence>MHYYLILLRPRKNLDYCFIDKHPEGLGLLSYKIGHGEPIGADYPTDARVYMTDRYQGMQISDLIENARSMLIVSKRVKEVFERVNQGPVEYLPVAIYNHKKRVASTDHFIINPIGTVDCLNLEASEIEYHNDKIVSVDNPVLDPAKLKTAPHLFRVREHSYSYLFSEVMFQALRALDPRPTNFVLDQLAQVPSQPSGAPPVA</sequence>
<evidence type="ECO:0000259" key="1">
    <source>
        <dbReference type="Pfam" id="PF07791"/>
    </source>
</evidence>
<dbReference type="RefSeq" id="WP_095957236.1">
    <property type="nucleotide sequence ID" value="NZ_CP022203.1"/>
</dbReference>
<feature type="domain" description="Immunity MXAN-0049 protein" evidence="1">
    <location>
        <begin position="42"/>
        <end position="185"/>
    </location>
</feature>
<dbReference type="InterPro" id="IPR012433">
    <property type="entry name" value="Imm11"/>
</dbReference>
<dbReference type="EMBL" id="CP022203">
    <property type="protein sequence ID" value="ATB45387.1"/>
    <property type="molecule type" value="Genomic_DNA"/>
</dbReference>
<reference evidence="2 3" key="1">
    <citation type="submission" date="2017-06" db="EMBL/GenBank/DDBJ databases">
        <title>Sequencing and comparative analysis of myxobacterial genomes.</title>
        <authorList>
            <person name="Rupp O."/>
            <person name="Goesmann A."/>
            <person name="Sogaard-Andersen L."/>
        </authorList>
    </citation>
    <scope>NUCLEOTIDE SEQUENCE [LARGE SCALE GENOMIC DNA]</scope>
    <source>
        <strain evidence="2 3">DSM 14697</strain>
    </source>
</reference>
<organism evidence="2 3">
    <name type="scientific">Corallococcus macrosporus DSM 14697</name>
    <dbReference type="NCBI Taxonomy" id="1189310"/>
    <lineage>
        <taxon>Bacteria</taxon>
        <taxon>Pseudomonadati</taxon>
        <taxon>Myxococcota</taxon>
        <taxon>Myxococcia</taxon>
        <taxon>Myxococcales</taxon>
        <taxon>Cystobacterineae</taxon>
        <taxon>Myxococcaceae</taxon>
        <taxon>Corallococcus</taxon>
    </lineage>
</organism>
<dbReference type="KEGG" id="mmas:MYMAC_000972"/>
<protein>
    <recommendedName>
        <fullName evidence="1">Immunity MXAN-0049 protein domain-containing protein</fullName>
    </recommendedName>
</protein>
<proteinExistence type="predicted"/>
<evidence type="ECO:0000313" key="3">
    <source>
        <dbReference type="Proteomes" id="UP000217343"/>
    </source>
</evidence>
<name>A0A250JPH3_9BACT</name>
<dbReference type="Proteomes" id="UP000217343">
    <property type="component" value="Chromosome"/>
</dbReference>
<keyword evidence="3" id="KW-1185">Reference proteome</keyword>